<dbReference type="OrthoDB" id="9902441at2"/>
<sequence length="89" mass="10169">MRKLGRKARERTDVQLAEREQAVLQATEFDWEAIRPELSDPDEQQLLMEAVEAATARNESVGQVVERLEHLGEKGIRVAEFLALRLGRL</sequence>
<organism evidence="1 2">
    <name type="scientific">Natronospirillum operosum</name>
    <dbReference type="NCBI Taxonomy" id="2759953"/>
    <lineage>
        <taxon>Bacteria</taxon>
        <taxon>Pseudomonadati</taxon>
        <taxon>Pseudomonadota</taxon>
        <taxon>Gammaproteobacteria</taxon>
        <taxon>Oceanospirillales</taxon>
        <taxon>Natronospirillaceae</taxon>
        <taxon>Natronospirillum</taxon>
    </lineage>
</organism>
<comment type="caution">
    <text evidence="1">The sequence shown here is derived from an EMBL/GenBank/DDBJ whole genome shotgun (WGS) entry which is preliminary data.</text>
</comment>
<gene>
    <name evidence="1" type="ORF">E4656_01210</name>
</gene>
<dbReference type="EMBL" id="SRMF01000001">
    <property type="protein sequence ID" value="TGG95077.1"/>
    <property type="molecule type" value="Genomic_DNA"/>
</dbReference>
<keyword evidence="2" id="KW-1185">Reference proteome</keyword>
<proteinExistence type="predicted"/>
<evidence type="ECO:0000313" key="1">
    <source>
        <dbReference type="EMBL" id="TGG95077.1"/>
    </source>
</evidence>
<reference evidence="1 2" key="1">
    <citation type="submission" date="2019-04" db="EMBL/GenBank/DDBJ databases">
        <title>Natronospirillum operosus gen. nov., sp. nov., a haloalkaliphilic satellite isolated from decaying biomass of laboratory culture of cyanobacterium Geitlerinema sp. and proposal of Natronospirillaceae fam. nov. and Saccharospirillaceae fam. nov.</title>
        <authorList>
            <person name="Kevbrin V."/>
            <person name="Boltyanskaya Y."/>
            <person name="Koziaeva V."/>
            <person name="Grouzdev D.S."/>
            <person name="Park M."/>
            <person name="Cho J."/>
        </authorList>
    </citation>
    <scope>NUCLEOTIDE SEQUENCE [LARGE SCALE GENOMIC DNA]</scope>
    <source>
        <strain evidence="1 2">G-116</strain>
    </source>
</reference>
<dbReference type="RefSeq" id="WP_135480443.1">
    <property type="nucleotide sequence ID" value="NZ_SRMF01000001.1"/>
</dbReference>
<protein>
    <submittedName>
        <fullName evidence="1">Uncharacterized protein</fullName>
    </submittedName>
</protein>
<name>A0A4Z0WGJ1_9GAMM</name>
<evidence type="ECO:0000313" key="2">
    <source>
        <dbReference type="Proteomes" id="UP000297475"/>
    </source>
</evidence>
<dbReference type="AlphaFoldDB" id="A0A4Z0WGJ1"/>
<accession>A0A4Z0WGJ1</accession>
<dbReference type="Proteomes" id="UP000297475">
    <property type="component" value="Unassembled WGS sequence"/>
</dbReference>